<name>A0A843BGH0_9BURK</name>
<organism evidence="2 3">
    <name type="scientific">Comamonas suwonensis</name>
    <dbReference type="NCBI Taxonomy" id="2606214"/>
    <lineage>
        <taxon>Bacteria</taxon>
        <taxon>Pseudomonadati</taxon>
        <taxon>Pseudomonadota</taxon>
        <taxon>Betaproteobacteria</taxon>
        <taxon>Burkholderiales</taxon>
        <taxon>Comamonadaceae</taxon>
        <taxon>Comamonas</taxon>
    </lineage>
</organism>
<sequence>MQIARLFLLSRQKVISMPAPSRRSFIVKTAGLGCKVCGGGLLALMSAGAVHAADARYPQRPVRLVVPFTAGGSTDLVARVIADAMHASLGQPVVVDNRSGASGLIGAEAVANAAPDGYTIGLGTISTLVVNPVMLPQPARLDQAKAFVPVVALASIPSVFSVHPNLGVHHYGQIIALARSKPGQLNIGSAGVGSIGHLIAERINADLKIKLHHIPYKGQGPVVSSALSGETHVLSDQYPSSAPHVAAGRLTPFAVAAQERLPALPQVPTFKELGYPALNDLAITWFGIVAPVGTPPAVVHKLNSAANAALQDAAVQERLQTMGVQALGGAPQRLSSLIDETSLTVRQTVRLATGSGALNDQPLRGLDL</sequence>
<comment type="caution">
    <text evidence="2">The sequence shown here is derived from an EMBL/GenBank/DDBJ whole genome shotgun (WGS) entry which is preliminary data.</text>
</comment>
<dbReference type="InterPro" id="IPR005064">
    <property type="entry name" value="BUG"/>
</dbReference>
<evidence type="ECO:0000256" key="1">
    <source>
        <dbReference type="ARBA" id="ARBA00006987"/>
    </source>
</evidence>
<evidence type="ECO:0000313" key="2">
    <source>
        <dbReference type="EMBL" id="MBI1626229.1"/>
    </source>
</evidence>
<evidence type="ECO:0000313" key="3">
    <source>
        <dbReference type="Proteomes" id="UP000530032"/>
    </source>
</evidence>
<keyword evidence="3" id="KW-1185">Reference proteome</keyword>
<gene>
    <name evidence="2" type="ORF">HF327_017185</name>
</gene>
<dbReference type="PANTHER" id="PTHR42928:SF5">
    <property type="entry name" value="BLR1237 PROTEIN"/>
    <property type="match status" value="1"/>
</dbReference>
<accession>A0A843BGH0</accession>
<dbReference type="AlphaFoldDB" id="A0A843BGH0"/>
<dbReference type="Pfam" id="PF03401">
    <property type="entry name" value="TctC"/>
    <property type="match status" value="1"/>
</dbReference>
<dbReference type="SUPFAM" id="SSF53850">
    <property type="entry name" value="Periplasmic binding protein-like II"/>
    <property type="match status" value="1"/>
</dbReference>
<dbReference type="PANTHER" id="PTHR42928">
    <property type="entry name" value="TRICARBOXYLATE-BINDING PROTEIN"/>
    <property type="match status" value="1"/>
</dbReference>
<dbReference type="CDD" id="cd07012">
    <property type="entry name" value="PBP2_Bug_TTT"/>
    <property type="match status" value="1"/>
</dbReference>
<dbReference type="InterPro" id="IPR042100">
    <property type="entry name" value="Bug_dom1"/>
</dbReference>
<dbReference type="Gene3D" id="3.40.190.10">
    <property type="entry name" value="Periplasmic binding protein-like II"/>
    <property type="match status" value="1"/>
</dbReference>
<dbReference type="Gene3D" id="3.40.190.150">
    <property type="entry name" value="Bordetella uptake gene, domain 1"/>
    <property type="match status" value="1"/>
</dbReference>
<reference evidence="2" key="1">
    <citation type="submission" date="2020-12" db="EMBL/GenBank/DDBJ databases">
        <title>Comamonas sp. nov., isolated from stream water.</title>
        <authorList>
            <person name="Park K.-H."/>
        </authorList>
    </citation>
    <scope>NUCLEOTIDE SEQUENCE</scope>
    <source>
        <strain evidence="2">EJ-4</strain>
    </source>
</reference>
<dbReference type="EMBL" id="JABBCQ020000016">
    <property type="protein sequence ID" value="MBI1626229.1"/>
    <property type="molecule type" value="Genomic_DNA"/>
</dbReference>
<dbReference type="Proteomes" id="UP000530032">
    <property type="component" value="Unassembled WGS sequence"/>
</dbReference>
<dbReference type="PIRSF" id="PIRSF017082">
    <property type="entry name" value="YflP"/>
    <property type="match status" value="1"/>
</dbReference>
<comment type="similarity">
    <text evidence="1">Belongs to the UPF0065 (bug) family.</text>
</comment>
<protein>
    <submittedName>
        <fullName evidence="2">Tripartite tricarboxylate transporter substrate binding protein</fullName>
    </submittedName>
</protein>
<proteinExistence type="inferred from homology"/>